<name>A0A8J3SQE8_9ACTN</name>
<proteinExistence type="predicted"/>
<sequence length="81" mass="8677">MHTQRESPRRHWTGGRLSCDGSAARLQVAAGPVGDPDSEQTLGSDLPAEGAMPAGLIANTVAAMLWAWSTCPECRDRRWTG</sequence>
<organism evidence="1 2">
    <name type="scientific">Planobispora siamensis</name>
    <dbReference type="NCBI Taxonomy" id="936338"/>
    <lineage>
        <taxon>Bacteria</taxon>
        <taxon>Bacillati</taxon>
        <taxon>Actinomycetota</taxon>
        <taxon>Actinomycetes</taxon>
        <taxon>Streptosporangiales</taxon>
        <taxon>Streptosporangiaceae</taxon>
        <taxon>Planobispora</taxon>
    </lineage>
</organism>
<reference evidence="1 2" key="1">
    <citation type="submission" date="2021-01" db="EMBL/GenBank/DDBJ databases">
        <title>Whole genome shotgun sequence of Planobispora siamensis NBRC 107568.</title>
        <authorList>
            <person name="Komaki H."/>
            <person name="Tamura T."/>
        </authorList>
    </citation>
    <scope>NUCLEOTIDE SEQUENCE [LARGE SCALE GENOMIC DNA]</scope>
    <source>
        <strain evidence="1 2">NBRC 107568</strain>
    </source>
</reference>
<accession>A0A8J3SQE8</accession>
<gene>
    <name evidence="1" type="ORF">Psi01_80840</name>
</gene>
<protein>
    <submittedName>
        <fullName evidence="1">Uncharacterized protein</fullName>
    </submittedName>
</protein>
<dbReference type="AlphaFoldDB" id="A0A8J3SQE8"/>
<keyword evidence="2" id="KW-1185">Reference proteome</keyword>
<evidence type="ECO:0000313" key="1">
    <source>
        <dbReference type="EMBL" id="GIH97454.1"/>
    </source>
</evidence>
<evidence type="ECO:0000313" key="2">
    <source>
        <dbReference type="Proteomes" id="UP000619788"/>
    </source>
</evidence>
<dbReference type="Proteomes" id="UP000619788">
    <property type="component" value="Unassembled WGS sequence"/>
</dbReference>
<dbReference type="EMBL" id="BOOJ01000084">
    <property type="protein sequence ID" value="GIH97454.1"/>
    <property type="molecule type" value="Genomic_DNA"/>
</dbReference>
<comment type="caution">
    <text evidence="1">The sequence shown here is derived from an EMBL/GenBank/DDBJ whole genome shotgun (WGS) entry which is preliminary data.</text>
</comment>